<proteinExistence type="predicted"/>
<feature type="transmembrane region" description="Helical" evidence="1">
    <location>
        <begin position="102"/>
        <end position="123"/>
    </location>
</feature>
<accession>A0A2A2K0I6</accession>
<sequence length="197" mass="22560">MCVDVVRNDIEHYLATCSCLRSFFEYLCISNEKAQISLSVSHNYCKIFYVLTAIQLSIQVVQQFVCMLMATIIILFTLASFETMRQIIGHSLQLEEPPSQQLTATIVGGTSSACILLSFLHVWQAAIIYRCLEYYEYEAKCRLEEGIAREQMQYESRLDVEHTADEVNANQTLSRSLLFPYPYHIEHIANGSFSLAF</sequence>
<feature type="transmembrane region" description="Helical" evidence="1">
    <location>
        <begin position="60"/>
        <end position="81"/>
    </location>
</feature>
<keyword evidence="3" id="KW-1185">Reference proteome</keyword>
<dbReference type="AlphaFoldDB" id="A0A2A2K0I6"/>
<evidence type="ECO:0000313" key="2">
    <source>
        <dbReference type="EMBL" id="PAV67393.1"/>
    </source>
</evidence>
<organism evidence="2 3">
    <name type="scientific">Diploscapter pachys</name>
    <dbReference type="NCBI Taxonomy" id="2018661"/>
    <lineage>
        <taxon>Eukaryota</taxon>
        <taxon>Metazoa</taxon>
        <taxon>Ecdysozoa</taxon>
        <taxon>Nematoda</taxon>
        <taxon>Chromadorea</taxon>
        <taxon>Rhabditida</taxon>
        <taxon>Rhabditina</taxon>
        <taxon>Rhabditomorpha</taxon>
        <taxon>Rhabditoidea</taxon>
        <taxon>Rhabditidae</taxon>
        <taxon>Diploscapter</taxon>
    </lineage>
</organism>
<dbReference type="STRING" id="2018661.A0A2A2K0I6"/>
<dbReference type="EMBL" id="LIAE01009935">
    <property type="protein sequence ID" value="PAV67393.1"/>
    <property type="molecule type" value="Genomic_DNA"/>
</dbReference>
<dbReference type="Proteomes" id="UP000218231">
    <property type="component" value="Unassembled WGS sequence"/>
</dbReference>
<evidence type="ECO:0000256" key="1">
    <source>
        <dbReference type="SAM" id="Phobius"/>
    </source>
</evidence>
<comment type="caution">
    <text evidence="2">The sequence shown here is derived from an EMBL/GenBank/DDBJ whole genome shotgun (WGS) entry which is preliminary data.</text>
</comment>
<keyword evidence="1" id="KW-0472">Membrane</keyword>
<reference evidence="2 3" key="1">
    <citation type="journal article" date="2017" name="Curr. Biol.">
        <title>Genome architecture and evolution of a unichromosomal asexual nematode.</title>
        <authorList>
            <person name="Fradin H."/>
            <person name="Zegar C."/>
            <person name="Gutwein M."/>
            <person name="Lucas J."/>
            <person name="Kovtun M."/>
            <person name="Corcoran D."/>
            <person name="Baugh L.R."/>
            <person name="Kiontke K."/>
            <person name="Gunsalus K."/>
            <person name="Fitch D.H."/>
            <person name="Piano F."/>
        </authorList>
    </citation>
    <scope>NUCLEOTIDE SEQUENCE [LARGE SCALE GENOMIC DNA]</scope>
    <source>
        <strain evidence="2">PF1309</strain>
    </source>
</reference>
<keyword evidence="1" id="KW-0812">Transmembrane</keyword>
<gene>
    <name evidence="2" type="ORF">WR25_23196</name>
</gene>
<evidence type="ECO:0000313" key="3">
    <source>
        <dbReference type="Proteomes" id="UP000218231"/>
    </source>
</evidence>
<name>A0A2A2K0I6_9BILA</name>
<keyword evidence="1" id="KW-1133">Transmembrane helix</keyword>
<dbReference type="OrthoDB" id="5825649at2759"/>
<protein>
    <submittedName>
        <fullName evidence="2">Uncharacterized protein</fullName>
    </submittedName>
</protein>